<feature type="transmembrane region" description="Helical" evidence="8">
    <location>
        <begin position="38"/>
        <end position="56"/>
    </location>
</feature>
<dbReference type="GO" id="GO:0000045">
    <property type="term" value="P:autophagosome assembly"/>
    <property type="evidence" value="ECO:0007669"/>
    <property type="project" value="TreeGrafter"/>
</dbReference>
<dbReference type="InterPro" id="IPR008504">
    <property type="entry name" value="Emc6"/>
</dbReference>
<dbReference type="Proteomes" id="UP001153555">
    <property type="component" value="Unassembled WGS sequence"/>
</dbReference>
<comment type="caution">
    <text evidence="9">The sequence shown here is derived from an EMBL/GenBank/DDBJ whole genome shotgun (WGS) entry which is preliminary data.</text>
</comment>
<evidence type="ECO:0000313" key="9">
    <source>
        <dbReference type="EMBL" id="CAA0829421.1"/>
    </source>
</evidence>
<name>A0A9N7NIE6_STRHE</name>
<evidence type="ECO:0000313" key="10">
    <source>
        <dbReference type="Proteomes" id="UP001153555"/>
    </source>
</evidence>
<dbReference type="Pfam" id="PF07019">
    <property type="entry name" value="EMC6"/>
    <property type="match status" value="1"/>
</dbReference>
<dbReference type="InterPro" id="IPR029008">
    <property type="entry name" value="EMC6-like"/>
</dbReference>
<evidence type="ECO:0000256" key="6">
    <source>
        <dbReference type="ARBA" id="ARBA00022989"/>
    </source>
</evidence>
<evidence type="ECO:0000256" key="2">
    <source>
        <dbReference type="ARBA" id="ARBA00009436"/>
    </source>
</evidence>
<dbReference type="GO" id="GO:0072546">
    <property type="term" value="C:EMC complex"/>
    <property type="evidence" value="ECO:0007669"/>
    <property type="project" value="InterPro"/>
</dbReference>
<feature type="transmembrane region" description="Helical" evidence="8">
    <location>
        <begin position="62"/>
        <end position="82"/>
    </location>
</feature>
<feature type="transmembrane region" description="Helical" evidence="8">
    <location>
        <begin position="94"/>
        <end position="114"/>
    </location>
</feature>
<comment type="similarity">
    <text evidence="2">Belongs to the EMC6 family.</text>
</comment>
<protein>
    <recommendedName>
        <fullName evidence="3">ER membrane protein complex subunit 6</fullName>
    </recommendedName>
</protein>
<dbReference type="PANTHER" id="PTHR20994">
    <property type="entry name" value="ER MEMBRANE PROTEIN COMPLEX SUBUNIT 6"/>
    <property type="match status" value="1"/>
</dbReference>
<evidence type="ECO:0000256" key="1">
    <source>
        <dbReference type="ARBA" id="ARBA00004477"/>
    </source>
</evidence>
<sequence>MAVHDDSSMLKKKSSDGLDDISTFNVENMQNNTRIINYSRTFMSIIGGVVAGILGFTGLTGFIFYFIVMAITTVGLAAKTGFAVHSYFDSWNRIVFDGILGGLLSFVLFWTFAYDIVHIF</sequence>
<organism evidence="9 10">
    <name type="scientific">Striga hermonthica</name>
    <name type="common">Purple witchweed</name>
    <name type="synonym">Buchnera hermonthica</name>
    <dbReference type="NCBI Taxonomy" id="68872"/>
    <lineage>
        <taxon>Eukaryota</taxon>
        <taxon>Viridiplantae</taxon>
        <taxon>Streptophyta</taxon>
        <taxon>Embryophyta</taxon>
        <taxon>Tracheophyta</taxon>
        <taxon>Spermatophyta</taxon>
        <taxon>Magnoliopsida</taxon>
        <taxon>eudicotyledons</taxon>
        <taxon>Gunneridae</taxon>
        <taxon>Pentapetalae</taxon>
        <taxon>asterids</taxon>
        <taxon>lamiids</taxon>
        <taxon>Lamiales</taxon>
        <taxon>Orobanchaceae</taxon>
        <taxon>Buchnereae</taxon>
        <taxon>Striga</taxon>
    </lineage>
</organism>
<dbReference type="AlphaFoldDB" id="A0A9N7NIE6"/>
<reference evidence="9" key="1">
    <citation type="submission" date="2019-12" db="EMBL/GenBank/DDBJ databases">
        <authorList>
            <person name="Scholes J."/>
        </authorList>
    </citation>
    <scope>NUCLEOTIDE SEQUENCE</scope>
</reference>
<evidence type="ECO:0000256" key="3">
    <source>
        <dbReference type="ARBA" id="ARBA00020827"/>
    </source>
</evidence>
<dbReference type="GO" id="GO:0034975">
    <property type="term" value="P:protein folding in endoplasmic reticulum"/>
    <property type="evidence" value="ECO:0007669"/>
    <property type="project" value="TreeGrafter"/>
</dbReference>
<proteinExistence type="inferred from homology"/>
<evidence type="ECO:0000256" key="4">
    <source>
        <dbReference type="ARBA" id="ARBA00022692"/>
    </source>
</evidence>
<dbReference type="EMBL" id="CACSLK010027773">
    <property type="protein sequence ID" value="CAA0829421.1"/>
    <property type="molecule type" value="Genomic_DNA"/>
</dbReference>
<evidence type="ECO:0000256" key="8">
    <source>
        <dbReference type="SAM" id="Phobius"/>
    </source>
</evidence>
<gene>
    <name evidence="9" type="ORF">SHERM_24996</name>
</gene>
<keyword evidence="6 8" id="KW-1133">Transmembrane helix</keyword>
<accession>A0A9N7NIE6</accession>
<keyword evidence="5" id="KW-0256">Endoplasmic reticulum</keyword>
<dbReference type="PANTHER" id="PTHR20994:SF0">
    <property type="entry name" value="ER MEMBRANE PROTEIN COMPLEX SUBUNIT 6"/>
    <property type="match status" value="1"/>
</dbReference>
<evidence type="ECO:0000256" key="5">
    <source>
        <dbReference type="ARBA" id="ARBA00022824"/>
    </source>
</evidence>
<comment type="subcellular location">
    <subcellularLocation>
        <location evidence="1">Endoplasmic reticulum membrane</location>
        <topology evidence="1">Multi-pass membrane protein</topology>
    </subcellularLocation>
</comment>
<keyword evidence="7 8" id="KW-0472">Membrane</keyword>
<keyword evidence="4 8" id="KW-0812">Transmembrane</keyword>
<evidence type="ECO:0000256" key="7">
    <source>
        <dbReference type="ARBA" id="ARBA00023136"/>
    </source>
</evidence>
<keyword evidence="10" id="KW-1185">Reference proteome</keyword>
<dbReference type="OrthoDB" id="16510at2759"/>